<dbReference type="SMART" id="SM00327">
    <property type="entry name" value="VWA"/>
    <property type="match status" value="1"/>
</dbReference>
<evidence type="ECO:0000256" key="1">
    <source>
        <dbReference type="SAM" id="Phobius"/>
    </source>
</evidence>
<proteinExistence type="predicted"/>
<dbReference type="Proteomes" id="UP000235803">
    <property type="component" value="Unassembled WGS sequence"/>
</dbReference>
<feature type="domain" description="VWFA" evidence="2">
    <location>
        <begin position="35"/>
        <end position="220"/>
    </location>
</feature>
<reference evidence="3 4" key="1">
    <citation type="submission" date="2018-01" db="EMBL/GenBank/DDBJ databases">
        <title>Halomonas endophytica sp. nov., isolated from storage liquid in the stems of Populus euphratica.</title>
        <authorList>
            <person name="Chen C."/>
        </authorList>
    </citation>
    <scope>NUCLEOTIDE SEQUENCE [LARGE SCALE GENOMIC DNA]</scope>
    <source>
        <strain evidence="3 4">MC28</strain>
    </source>
</reference>
<dbReference type="Gene3D" id="3.40.50.410">
    <property type="entry name" value="von Willebrand factor, type A domain"/>
    <property type="match status" value="1"/>
</dbReference>
<comment type="caution">
    <text evidence="3">The sequence shown here is derived from an EMBL/GenBank/DDBJ whole genome shotgun (WGS) entry which is preliminary data.</text>
</comment>
<dbReference type="OrthoDB" id="798937at2"/>
<keyword evidence="4" id="KW-1185">Reference proteome</keyword>
<evidence type="ECO:0000313" key="3">
    <source>
        <dbReference type="EMBL" id="PMR72269.1"/>
    </source>
</evidence>
<feature type="transmembrane region" description="Helical" evidence="1">
    <location>
        <begin position="576"/>
        <end position="594"/>
    </location>
</feature>
<organism evidence="3 4">
    <name type="scientific">Billgrantia endophytica</name>
    <dbReference type="NCBI Taxonomy" id="2033802"/>
    <lineage>
        <taxon>Bacteria</taxon>
        <taxon>Pseudomonadati</taxon>
        <taxon>Pseudomonadota</taxon>
        <taxon>Gammaproteobacteria</taxon>
        <taxon>Oceanospirillales</taxon>
        <taxon>Halomonadaceae</taxon>
        <taxon>Billgrantia</taxon>
    </lineage>
</organism>
<dbReference type="AlphaFoldDB" id="A0A2N7TVR0"/>
<gene>
    <name evidence="3" type="ORF">C1H69_21680</name>
</gene>
<keyword evidence="1" id="KW-0812">Transmembrane</keyword>
<dbReference type="InterPro" id="IPR002035">
    <property type="entry name" value="VWF_A"/>
</dbReference>
<dbReference type="InterPro" id="IPR036465">
    <property type="entry name" value="vWFA_dom_sf"/>
</dbReference>
<accession>A0A2N7TVR0</accession>
<evidence type="ECO:0000313" key="4">
    <source>
        <dbReference type="Proteomes" id="UP000235803"/>
    </source>
</evidence>
<dbReference type="EMBL" id="PNRF01000046">
    <property type="protein sequence ID" value="PMR72269.1"/>
    <property type="molecule type" value="Genomic_DNA"/>
</dbReference>
<dbReference type="SUPFAM" id="SSF53300">
    <property type="entry name" value="vWA-like"/>
    <property type="match status" value="1"/>
</dbReference>
<dbReference type="Pfam" id="PF13519">
    <property type="entry name" value="VWA_2"/>
    <property type="match status" value="1"/>
</dbReference>
<protein>
    <recommendedName>
        <fullName evidence="2">VWFA domain-containing protein</fullName>
    </recommendedName>
</protein>
<keyword evidence="1" id="KW-0472">Membrane</keyword>
<keyword evidence="1" id="KW-1133">Transmembrane helix</keyword>
<evidence type="ECO:0000259" key="2">
    <source>
        <dbReference type="PROSITE" id="PS50234"/>
    </source>
</evidence>
<dbReference type="PROSITE" id="PS50234">
    <property type="entry name" value="VWFA"/>
    <property type="match status" value="1"/>
</dbReference>
<sequence length="610" mass="67460">MGRVQSRWHWLAGLVGPALLSGSLYATPLAAEHPDIRVIIDVSGSMRHNDPEQLAADALELLVELLPGGASAGVWTFGERVANPLPLSPVNDEWRERAMGMTSKLVDYEQFTDIEAAIRAAAEPEADGWRHLVLLTDGMIDLPPWRGSKPQIDRGSRRTLLEDMGPRLANDGVAIHAIAFSDEADLDLVERLARQTGGLSALVASPDALLGAFLNIVDRVYPADRVPLTDSRFLIEPGLKGFTALLFREEGAPTLIAPDGRRFTVEDPPDGARWRSEPRYDLIQVPDPMPGQWQVEGDVGRESRITISSPLTLQSAGLPGTLYLGFDVPVEAWLARDGAMLEEEALPGHLRITAELRDESGATQSAAILTPQEGRFVGTLPAPALTGTAQLVLRAEGQGFRRQRSQAVNVMPAVTALHDEAGERVLLAAEHPALDHDNTRLHGQLQGERLEARPLDERRWELALPELDRDLSQPLLLRGQATLNGQTRELRLPQLMLFPEGPTGIDRAELQSTLDIERFHEELSPIRESHSSPTVTGVVERFVALVDKLPQLAQERWDDWRPVIDRRFKDSERDPLLWGVGLVVVLCLLAVAWSRRHRQPRTAQREEPHV</sequence>
<dbReference type="CDD" id="cd00198">
    <property type="entry name" value="vWFA"/>
    <property type="match status" value="1"/>
</dbReference>
<name>A0A2N7TVR0_9GAMM</name>
<dbReference type="RefSeq" id="WP_102655468.1">
    <property type="nucleotide sequence ID" value="NZ_PNRF01000046.1"/>
</dbReference>